<protein>
    <submittedName>
        <fullName evidence="4">DUF4349 domain-containing protein</fullName>
    </submittedName>
</protein>
<feature type="region of interest" description="Disordered" evidence="1">
    <location>
        <begin position="1"/>
        <end position="42"/>
    </location>
</feature>
<organism evidence="4 5">
    <name type="scientific">Streptomyces mexicanus</name>
    <dbReference type="NCBI Taxonomy" id="178566"/>
    <lineage>
        <taxon>Bacteria</taxon>
        <taxon>Bacillati</taxon>
        <taxon>Actinomycetota</taxon>
        <taxon>Actinomycetes</taxon>
        <taxon>Kitasatosporales</taxon>
        <taxon>Streptomycetaceae</taxon>
        <taxon>Streptomyces</taxon>
    </lineage>
</organism>
<evidence type="ECO:0000313" key="4">
    <source>
        <dbReference type="EMBL" id="MBC2869687.1"/>
    </source>
</evidence>
<feature type="compositionally biased region" description="Low complexity" evidence="1">
    <location>
        <begin position="69"/>
        <end position="90"/>
    </location>
</feature>
<feature type="non-terminal residue" evidence="4">
    <location>
        <position position="334"/>
    </location>
</feature>
<evidence type="ECO:0000313" key="5">
    <source>
        <dbReference type="Proteomes" id="UP000517694"/>
    </source>
</evidence>
<feature type="compositionally biased region" description="Low complexity" evidence="1">
    <location>
        <begin position="97"/>
        <end position="109"/>
    </location>
</feature>
<gene>
    <name evidence="4" type="ORF">H1R13_33485</name>
</gene>
<keyword evidence="2" id="KW-0812">Transmembrane</keyword>
<reference evidence="4 5" key="1">
    <citation type="submission" date="2020-08" db="EMBL/GenBank/DDBJ databases">
        <title>Whole-Genome Sequence of French Clinical Streptomyces mexicanus Strain Q0842.</title>
        <authorList>
            <person name="Boxberger M."/>
            <person name="La Scola B."/>
        </authorList>
    </citation>
    <scope>NUCLEOTIDE SEQUENCE [LARGE SCALE GENOMIC DNA]</scope>
    <source>
        <strain evidence="4 5">Marseille-Q0842</strain>
    </source>
</reference>
<dbReference type="AlphaFoldDB" id="A0A7X1I6I1"/>
<evidence type="ECO:0000256" key="1">
    <source>
        <dbReference type="SAM" id="MobiDB-lite"/>
    </source>
</evidence>
<proteinExistence type="predicted"/>
<keyword evidence="5" id="KW-1185">Reference proteome</keyword>
<accession>A0A7X1I6I1</accession>
<keyword evidence="2" id="KW-1133">Transmembrane helix</keyword>
<dbReference type="RefSeq" id="WP_185948410.1">
    <property type="nucleotide sequence ID" value="NZ_JACMHY010000021.1"/>
</dbReference>
<evidence type="ECO:0000256" key="2">
    <source>
        <dbReference type="SAM" id="Phobius"/>
    </source>
</evidence>
<feature type="domain" description="DUF4349" evidence="3">
    <location>
        <begin position="118"/>
        <end position="326"/>
    </location>
</feature>
<dbReference type="EMBL" id="JACMHY010000021">
    <property type="protein sequence ID" value="MBC2869687.1"/>
    <property type="molecule type" value="Genomic_DNA"/>
</dbReference>
<feature type="compositionally biased region" description="Basic and acidic residues" evidence="1">
    <location>
        <begin position="1"/>
        <end position="34"/>
    </location>
</feature>
<sequence length="334" mass="34617">MCVRRSDRRSTRQPDGPSDRRSTGQPDKRSEGRSLRPARTARPASALAGLLLAAALAVAGCSAGGDSGGSSDSKAAARGSAGGQARQDAPGTGGGAASPTGGAAFGAKATAPPKATSQVIRTAALTVEVPDVPKALDAARAAAEDAGGYVGDETTTRDGEGHEQTRVVLRVPAGRYDQVLTALQGTGTLVERTARAQDVTDQVVDVDSRIRSQRASVARVRALMDKADDLSEVVRLEGELSRREADLESLLAQQASLKDRTRLATITLSLSEKPADDKAGAHDEPGFTDALGGGMDVFATLVRWLVLALGALLPFAVTAAVLLLVWLRLVRPRL</sequence>
<keyword evidence="2" id="KW-0472">Membrane</keyword>
<dbReference type="Proteomes" id="UP000517694">
    <property type="component" value="Unassembled WGS sequence"/>
</dbReference>
<dbReference type="InterPro" id="IPR025645">
    <property type="entry name" value="DUF4349"/>
</dbReference>
<feature type="transmembrane region" description="Helical" evidence="2">
    <location>
        <begin position="304"/>
        <end position="327"/>
    </location>
</feature>
<dbReference type="Pfam" id="PF14257">
    <property type="entry name" value="DUF4349"/>
    <property type="match status" value="1"/>
</dbReference>
<feature type="region of interest" description="Disordered" evidence="1">
    <location>
        <begin position="62"/>
        <end position="109"/>
    </location>
</feature>
<evidence type="ECO:0000259" key="3">
    <source>
        <dbReference type="Pfam" id="PF14257"/>
    </source>
</evidence>
<comment type="caution">
    <text evidence="4">The sequence shown here is derived from an EMBL/GenBank/DDBJ whole genome shotgun (WGS) entry which is preliminary data.</text>
</comment>
<name>A0A7X1I6I1_9ACTN</name>